<dbReference type="AlphaFoldDB" id="A0A4R5NGC7"/>
<organism evidence="1 2">
    <name type="scientific">Companilactobacillus farciminis</name>
    <dbReference type="NCBI Taxonomy" id="1612"/>
    <lineage>
        <taxon>Bacteria</taxon>
        <taxon>Bacillati</taxon>
        <taxon>Bacillota</taxon>
        <taxon>Bacilli</taxon>
        <taxon>Lactobacillales</taxon>
        <taxon>Lactobacillaceae</taxon>
        <taxon>Companilactobacillus</taxon>
    </lineage>
</organism>
<protein>
    <recommendedName>
        <fullName evidence="3">Bacteriocin immunity protein</fullName>
    </recommendedName>
</protein>
<dbReference type="OrthoDB" id="2309651at2"/>
<comment type="caution">
    <text evidence="1">The sequence shown here is derived from an EMBL/GenBank/DDBJ whole genome shotgun (WGS) entry which is preliminary data.</text>
</comment>
<keyword evidence="2" id="KW-1185">Reference proteome</keyword>
<dbReference type="Proteomes" id="UP000295257">
    <property type="component" value="Unassembled WGS sequence"/>
</dbReference>
<evidence type="ECO:0000313" key="2">
    <source>
        <dbReference type="Proteomes" id="UP000295257"/>
    </source>
</evidence>
<sequence>MVNKTEVVNTMQALVSELQKNHAQSETTSYVSETLQKLKKSDGVAFTGSLQLFFNQANIVKISDNIQLNKEEKTLWRKLFAFNSLGNNLWGASL</sequence>
<accession>A0A4R5NGC7</accession>
<dbReference type="RefSeq" id="WP_010018228.1">
    <property type="nucleotide sequence ID" value="NZ_CP162899.1"/>
</dbReference>
<dbReference type="EMBL" id="PUFN01000009">
    <property type="protein sequence ID" value="TDG73549.1"/>
    <property type="molecule type" value="Genomic_DNA"/>
</dbReference>
<evidence type="ECO:0000313" key="1">
    <source>
        <dbReference type="EMBL" id="TDG73549.1"/>
    </source>
</evidence>
<evidence type="ECO:0008006" key="3">
    <source>
        <dbReference type="Google" id="ProtNLM"/>
    </source>
</evidence>
<proteinExistence type="predicted"/>
<reference evidence="1 2" key="1">
    <citation type="journal article" date="2019" name="Appl. Microbiol. Biotechnol.">
        <title>Uncovering carbohydrate metabolism through a genotype-phenotype association study of 56 lactic acid bacteria genomes.</title>
        <authorList>
            <person name="Buron-Moles G."/>
            <person name="Chailyan A."/>
            <person name="Dolejs I."/>
            <person name="Forster J."/>
            <person name="Miks M.H."/>
        </authorList>
    </citation>
    <scope>NUCLEOTIDE SEQUENCE [LARGE SCALE GENOMIC DNA]</scope>
    <source>
        <strain evidence="1 2">ATCC 29644</strain>
    </source>
</reference>
<gene>
    <name evidence="1" type="ORF">C5L30_000488</name>
</gene>
<dbReference type="STRING" id="1612.ABB44_02960"/>
<name>A0A4R5NGC7_9LACO</name>